<feature type="non-terminal residue" evidence="2">
    <location>
        <position position="1"/>
    </location>
</feature>
<dbReference type="Pfam" id="PF20151">
    <property type="entry name" value="DUF6533"/>
    <property type="match status" value="1"/>
</dbReference>
<dbReference type="Proteomes" id="UP000308197">
    <property type="component" value="Unassembled WGS sequence"/>
</dbReference>
<proteinExistence type="predicted"/>
<evidence type="ECO:0000259" key="1">
    <source>
        <dbReference type="Pfam" id="PF20151"/>
    </source>
</evidence>
<dbReference type="InParanoid" id="A0A5C3P999"/>
<evidence type="ECO:0000313" key="2">
    <source>
        <dbReference type="EMBL" id="TFK84810.1"/>
    </source>
</evidence>
<evidence type="ECO:0000313" key="3">
    <source>
        <dbReference type="Proteomes" id="UP000308197"/>
    </source>
</evidence>
<accession>A0A5C3P999</accession>
<organism evidence="2 3">
    <name type="scientific">Polyporus arcularius HHB13444</name>
    <dbReference type="NCBI Taxonomy" id="1314778"/>
    <lineage>
        <taxon>Eukaryota</taxon>
        <taxon>Fungi</taxon>
        <taxon>Dikarya</taxon>
        <taxon>Basidiomycota</taxon>
        <taxon>Agaricomycotina</taxon>
        <taxon>Agaricomycetes</taxon>
        <taxon>Polyporales</taxon>
        <taxon>Polyporaceae</taxon>
        <taxon>Polyporus</taxon>
    </lineage>
</organism>
<keyword evidence="3" id="KW-1185">Reference proteome</keyword>
<dbReference type="EMBL" id="ML211292">
    <property type="protein sequence ID" value="TFK84810.1"/>
    <property type="molecule type" value="Genomic_DNA"/>
</dbReference>
<gene>
    <name evidence="2" type="ORF">K466DRAFT_495941</name>
</gene>
<dbReference type="InterPro" id="IPR045340">
    <property type="entry name" value="DUF6533"/>
</dbReference>
<feature type="domain" description="DUF6533" evidence="1">
    <location>
        <begin position="1"/>
        <end position="35"/>
    </location>
</feature>
<dbReference type="AlphaFoldDB" id="A0A5C3P999"/>
<sequence length="122" mass="13999">LVVYDSFLTLDTEVAVFWCHRLKLSSILYFVNRYVEIMSRISAAVLIFPVRDQVSTLPFLPKSRAFRRSLQLFSAFRAYALTDHNLWLATLVFILNATFLVPDIVSSNGFLRGMTDFEAITV</sequence>
<protein>
    <recommendedName>
        <fullName evidence="1">DUF6533 domain-containing protein</fullName>
    </recommendedName>
</protein>
<name>A0A5C3P999_9APHY</name>
<reference evidence="2 3" key="1">
    <citation type="journal article" date="2019" name="Nat. Ecol. Evol.">
        <title>Megaphylogeny resolves global patterns of mushroom evolution.</title>
        <authorList>
            <person name="Varga T."/>
            <person name="Krizsan K."/>
            <person name="Foldi C."/>
            <person name="Dima B."/>
            <person name="Sanchez-Garcia M."/>
            <person name="Sanchez-Ramirez S."/>
            <person name="Szollosi G.J."/>
            <person name="Szarkandi J.G."/>
            <person name="Papp V."/>
            <person name="Albert L."/>
            <person name="Andreopoulos W."/>
            <person name="Angelini C."/>
            <person name="Antonin V."/>
            <person name="Barry K.W."/>
            <person name="Bougher N.L."/>
            <person name="Buchanan P."/>
            <person name="Buyck B."/>
            <person name="Bense V."/>
            <person name="Catcheside P."/>
            <person name="Chovatia M."/>
            <person name="Cooper J."/>
            <person name="Damon W."/>
            <person name="Desjardin D."/>
            <person name="Finy P."/>
            <person name="Geml J."/>
            <person name="Haridas S."/>
            <person name="Hughes K."/>
            <person name="Justo A."/>
            <person name="Karasinski D."/>
            <person name="Kautmanova I."/>
            <person name="Kiss B."/>
            <person name="Kocsube S."/>
            <person name="Kotiranta H."/>
            <person name="LaButti K.M."/>
            <person name="Lechner B.E."/>
            <person name="Liimatainen K."/>
            <person name="Lipzen A."/>
            <person name="Lukacs Z."/>
            <person name="Mihaltcheva S."/>
            <person name="Morgado L.N."/>
            <person name="Niskanen T."/>
            <person name="Noordeloos M.E."/>
            <person name="Ohm R.A."/>
            <person name="Ortiz-Santana B."/>
            <person name="Ovrebo C."/>
            <person name="Racz N."/>
            <person name="Riley R."/>
            <person name="Savchenko A."/>
            <person name="Shiryaev A."/>
            <person name="Soop K."/>
            <person name="Spirin V."/>
            <person name="Szebenyi C."/>
            <person name="Tomsovsky M."/>
            <person name="Tulloss R.E."/>
            <person name="Uehling J."/>
            <person name="Grigoriev I.V."/>
            <person name="Vagvolgyi C."/>
            <person name="Papp T."/>
            <person name="Martin F.M."/>
            <person name="Miettinen O."/>
            <person name="Hibbett D.S."/>
            <person name="Nagy L.G."/>
        </authorList>
    </citation>
    <scope>NUCLEOTIDE SEQUENCE [LARGE SCALE GENOMIC DNA]</scope>
    <source>
        <strain evidence="2 3">HHB13444</strain>
    </source>
</reference>